<evidence type="ECO:0000313" key="3">
    <source>
        <dbReference type="Proteomes" id="UP001611383"/>
    </source>
</evidence>
<feature type="region of interest" description="Disordered" evidence="1">
    <location>
        <begin position="1"/>
        <end position="36"/>
    </location>
</feature>
<protein>
    <submittedName>
        <fullName evidence="2">Uncharacterized protein</fullName>
    </submittedName>
</protein>
<sequence length="69" mass="7843">MYRASSEHRKGAGAPRLGRALPRDGLRRYRTHPTPAVRTSMTEQILAFDGEHRITSILLFNNVPKQTLK</sequence>
<accession>A0ABY9WYH0</accession>
<reference evidence="2 3" key="1">
    <citation type="submission" date="2019-08" db="EMBL/GenBank/DDBJ databases">
        <title>Archangium and Cystobacter genomes.</title>
        <authorList>
            <person name="Chen I.-C.K."/>
            <person name="Wielgoss S."/>
        </authorList>
    </citation>
    <scope>NUCLEOTIDE SEQUENCE [LARGE SCALE GENOMIC DNA]</scope>
    <source>
        <strain evidence="2 3">Cbm 6</strain>
    </source>
</reference>
<keyword evidence="3" id="KW-1185">Reference proteome</keyword>
<organism evidence="2 3">
    <name type="scientific">Archangium minus</name>
    <dbReference type="NCBI Taxonomy" id="83450"/>
    <lineage>
        <taxon>Bacteria</taxon>
        <taxon>Pseudomonadati</taxon>
        <taxon>Myxococcota</taxon>
        <taxon>Myxococcia</taxon>
        <taxon>Myxococcales</taxon>
        <taxon>Cystobacterineae</taxon>
        <taxon>Archangiaceae</taxon>
        <taxon>Archangium</taxon>
    </lineage>
</organism>
<evidence type="ECO:0000313" key="2">
    <source>
        <dbReference type="EMBL" id="WNG48168.1"/>
    </source>
</evidence>
<name>A0ABY9WYH0_9BACT</name>
<proteinExistence type="predicted"/>
<gene>
    <name evidence="2" type="ORF">F0U60_31560</name>
</gene>
<feature type="compositionally biased region" description="Basic and acidic residues" evidence="1">
    <location>
        <begin position="1"/>
        <end position="10"/>
    </location>
</feature>
<dbReference type="RefSeq" id="WP_395805358.1">
    <property type="nucleotide sequence ID" value="NZ_CP043494.1"/>
</dbReference>
<evidence type="ECO:0000256" key="1">
    <source>
        <dbReference type="SAM" id="MobiDB-lite"/>
    </source>
</evidence>
<dbReference type="Proteomes" id="UP001611383">
    <property type="component" value="Chromosome"/>
</dbReference>
<dbReference type="EMBL" id="CP043494">
    <property type="protein sequence ID" value="WNG48168.1"/>
    <property type="molecule type" value="Genomic_DNA"/>
</dbReference>